<name>A0A9Q3HNC3_9BASI</name>
<comment type="caution">
    <text evidence="2">The sequence shown here is derived from an EMBL/GenBank/DDBJ whole genome shotgun (WGS) entry which is preliminary data.</text>
</comment>
<feature type="compositionally biased region" description="Basic residues" evidence="1">
    <location>
        <begin position="1"/>
        <end position="19"/>
    </location>
</feature>
<gene>
    <name evidence="2" type="ORF">O181_048929</name>
</gene>
<evidence type="ECO:0000313" key="2">
    <source>
        <dbReference type="EMBL" id="MBW0509214.1"/>
    </source>
</evidence>
<dbReference type="EMBL" id="AVOT02020828">
    <property type="protein sequence ID" value="MBW0509214.1"/>
    <property type="molecule type" value="Genomic_DNA"/>
</dbReference>
<proteinExistence type="predicted"/>
<organism evidence="2 3">
    <name type="scientific">Austropuccinia psidii MF-1</name>
    <dbReference type="NCBI Taxonomy" id="1389203"/>
    <lineage>
        <taxon>Eukaryota</taxon>
        <taxon>Fungi</taxon>
        <taxon>Dikarya</taxon>
        <taxon>Basidiomycota</taxon>
        <taxon>Pucciniomycotina</taxon>
        <taxon>Pucciniomycetes</taxon>
        <taxon>Pucciniales</taxon>
        <taxon>Sphaerophragmiaceae</taxon>
        <taxon>Austropuccinia</taxon>
    </lineage>
</organism>
<evidence type="ECO:0000256" key="1">
    <source>
        <dbReference type="SAM" id="MobiDB-lite"/>
    </source>
</evidence>
<reference evidence="2" key="1">
    <citation type="submission" date="2021-03" db="EMBL/GenBank/DDBJ databases">
        <title>Draft genome sequence of rust myrtle Austropuccinia psidii MF-1, a brazilian biotype.</title>
        <authorList>
            <person name="Quecine M.C."/>
            <person name="Pachon D.M.R."/>
            <person name="Bonatelli M.L."/>
            <person name="Correr F.H."/>
            <person name="Franceschini L.M."/>
            <person name="Leite T.F."/>
            <person name="Margarido G.R.A."/>
            <person name="Almeida C.A."/>
            <person name="Ferrarezi J.A."/>
            <person name="Labate C.A."/>
        </authorList>
    </citation>
    <scope>NUCLEOTIDE SEQUENCE</scope>
    <source>
        <strain evidence="2">MF-1</strain>
    </source>
</reference>
<dbReference type="Proteomes" id="UP000765509">
    <property type="component" value="Unassembled WGS sequence"/>
</dbReference>
<sequence length="110" mass="12623">MRPHKGSVHHSTRHTRQKRAVWSPDERFHPVLRKSSQMWFKATSEPNTEYTGLVKATVQFSEVKDLHFLHLKRSRGPFHPISGEKGPFSAHPALEFPHSKAVHNLLSLGK</sequence>
<keyword evidence="3" id="KW-1185">Reference proteome</keyword>
<dbReference type="AlphaFoldDB" id="A0A9Q3HNC3"/>
<evidence type="ECO:0000313" key="3">
    <source>
        <dbReference type="Proteomes" id="UP000765509"/>
    </source>
</evidence>
<accession>A0A9Q3HNC3</accession>
<feature type="region of interest" description="Disordered" evidence="1">
    <location>
        <begin position="1"/>
        <end position="25"/>
    </location>
</feature>
<protein>
    <submittedName>
        <fullName evidence="2">Uncharacterized protein</fullName>
    </submittedName>
</protein>